<evidence type="ECO:0000256" key="2">
    <source>
        <dbReference type="SAM" id="Phobius"/>
    </source>
</evidence>
<feature type="transmembrane region" description="Helical" evidence="2">
    <location>
        <begin position="70"/>
        <end position="92"/>
    </location>
</feature>
<accession>A0A5S6QZU2</accession>
<feature type="region of interest" description="Disordered" evidence="1">
    <location>
        <begin position="172"/>
        <end position="193"/>
    </location>
</feature>
<evidence type="ECO:0000313" key="4">
    <source>
        <dbReference type="WBParaSite" id="TMUE_3000012673.1"/>
    </source>
</evidence>
<evidence type="ECO:0000256" key="1">
    <source>
        <dbReference type="SAM" id="MobiDB-lite"/>
    </source>
</evidence>
<name>A0A5S6QZU2_TRIMR</name>
<evidence type="ECO:0000313" key="3">
    <source>
        <dbReference type="Proteomes" id="UP000046395"/>
    </source>
</evidence>
<keyword evidence="2" id="KW-1133">Transmembrane helix</keyword>
<reference evidence="4" key="1">
    <citation type="submission" date="2019-12" db="UniProtKB">
        <authorList>
            <consortium name="WormBaseParasite"/>
        </authorList>
    </citation>
    <scope>IDENTIFICATION</scope>
</reference>
<feature type="transmembrane region" description="Helical" evidence="2">
    <location>
        <begin position="9"/>
        <end position="33"/>
    </location>
</feature>
<protein>
    <submittedName>
        <fullName evidence="4">TRP C-terminal domain-containing protein</fullName>
    </submittedName>
</protein>
<feature type="compositionally biased region" description="Polar residues" evidence="1">
    <location>
        <begin position="176"/>
        <end position="192"/>
    </location>
</feature>
<feature type="transmembrane region" description="Helical" evidence="2">
    <location>
        <begin position="143"/>
        <end position="161"/>
    </location>
</feature>
<sequence length="226" mass="25007">MRRKSSGQLYLLTSAAVAIGLLQLAVNLLQLIYAPVSSKTKDNSALLVLLQYLEQQEFTWRRFAVSKGNAAASVVGSSLMHLMVVVCMLIGLWSENALLLIPQLSMLALKFALCLLKAVVAIGKLDIVHENEQQRWTSLSSSLAAATVNAMFFSVVVILFISTRRRTLRSRGSTTMANRSYSPTWSSDSTFIEDQPPTYRSLVPVEEEGPPPPYALFEKIRLDEAL</sequence>
<organism evidence="3 4">
    <name type="scientific">Trichuris muris</name>
    <name type="common">Mouse whipworm</name>
    <dbReference type="NCBI Taxonomy" id="70415"/>
    <lineage>
        <taxon>Eukaryota</taxon>
        <taxon>Metazoa</taxon>
        <taxon>Ecdysozoa</taxon>
        <taxon>Nematoda</taxon>
        <taxon>Enoplea</taxon>
        <taxon>Dorylaimia</taxon>
        <taxon>Trichinellida</taxon>
        <taxon>Trichuridae</taxon>
        <taxon>Trichuris</taxon>
    </lineage>
</organism>
<keyword evidence="2" id="KW-0472">Membrane</keyword>
<proteinExistence type="predicted"/>
<keyword evidence="3" id="KW-1185">Reference proteome</keyword>
<dbReference type="AlphaFoldDB" id="A0A5S6QZU2"/>
<keyword evidence="2" id="KW-0812">Transmembrane</keyword>
<dbReference type="WBParaSite" id="TMUE_3000012673.1">
    <property type="protein sequence ID" value="TMUE_3000012673.1"/>
    <property type="gene ID" value="WBGene00294804"/>
</dbReference>
<feature type="transmembrane region" description="Helical" evidence="2">
    <location>
        <begin position="104"/>
        <end position="123"/>
    </location>
</feature>
<dbReference type="Proteomes" id="UP000046395">
    <property type="component" value="Unassembled WGS sequence"/>
</dbReference>